<dbReference type="GO" id="GO:0016740">
    <property type="term" value="F:transferase activity"/>
    <property type="evidence" value="ECO:0007669"/>
    <property type="project" value="UniProtKB-KW"/>
</dbReference>
<protein>
    <submittedName>
        <fullName evidence="2">Polysaccharide pyruvyl transferase family protein WcaK</fullName>
    </submittedName>
</protein>
<sequence length="415" mass="44165">MYTLLNAAPDTGNQGVSALSAAAVDGLSRRGIDRIAVADHGSGRRIAADGTERFGLTHNRRLWRGDCLRTVSFCAPLGGLASPSARLLATSRAVLDVSGGDSFTDLYGPHRFRAMIMTKRLALRCGRPLFLLPQTIGPFRSEEARREATEILRAAHGIWLRDKRSEEMLKELLGADFDPARHRRGPDMAVLLPRVAPEGLPVEILDWLVADRAAPVAGLNVSGLLWHDAAASKARFGLAASHRDQIEAAARALLDSAPDMRLLLVPHVHRPDGHPESDRAAAEALAMRLGPAYAERVAVLPGELSAQELKWVLARLDWFAGARMHATIGAFSSGVPTLGLGYSDKAEGVFEECGLAGHVADLRKLDVAALAARVSASVATRSETSAALAQVLPGVKARAEAQMDAIAGALKALPA</sequence>
<evidence type="ECO:0000313" key="3">
    <source>
        <dbReference type="Proteomes" id="UP000199382"/>
    </source>
</evidence>
<dbReference type="OrthoDB" id="1814359at2"/>
<dbReference type="AlphaFoldDB" id="A0A1G8WL52"/>
<gene>
    <name evidence="2" type="ORF">SAMN04488026_102433</name>
</gene>
<dbReference type="PANTHER" id="PTHR36836">
    <property type="entry name" value="COLANIC ACID BIOSYNTHESIS PROTEIN WCAK"/>
    <property type="match status" value="1"/>
</dbReference>
<dbReference type="PANTHER" id="PTHR36836:SF1">
    <property type="entry name" value="COLANIC ACID BIOSYNTHESIS PROTEIN WCAK"/>
    <property type="match status" value="1"/>
</dbReference>
<feature type="domain" description="Polysaccharide pyruvyl transferase" evidence="1">
    <location>
        <begin position="95"/>
        <end position="343"/>
    </location>
</feature>
<name>A0A1G8WL52_9RHOB</name>
<accession>A0A1G8WL52</accession>
<organism evidence="2 3">
    <name type="scientific">Aliiruegeria lutimaris</name>
    <dbReference type="NCBI Taxonomy" id="571298"/>
    <lineage>
        <taxon>Bacteria</taxon>
        <taxon>Pseudomonadati</taxon>
        <taxon>Pseudomonadota</taxon>
        <taxon>Alphaproteobacteria</taxon>
        <taxon>Rhodobacterales</taxon>
        <taxon>Roseobacteraceae</taxon>
        <taxon>Aliiruegeria</taxon>
    </lineage>
</organism>
<dbReference type="EMBL" id="FNEK01000024">
    <property type="protein sequence ID" value="SDJ79092.1"/>
    <property type="molecule type" value="Genomic_DNA"/>
</dbReference>
<keyword evidence="3" id="KW-1185">Reference proteome</keyword>
<reference evidence="2 3" key="1">
    <citation type="submission" date="2016-10" db="EMBL/GenBank/DDBJ databases">
        <authorList>
            <person name="de Groot N.N."/>
        </authorList>
    </citation>
    <scope>NUCLEOTIDE SEQUENCE [LARGE SCALE GENOMIC DNA]</scope>
    <source>
        <strain evidence="2 3">DSM 25294</strain>
    </source>
</reference>
<dbReference type="Pfam" id="PF04230">
    <property type="entry name" value="PS_pyruv_trans"/>
    <property type="match status" value="1"/>
</dbReference>
<dbReference type="STRING" id="571298.SAMN04488026_102433"/>
<keyword evidence="2" id="KW-0808">Transferase</keyword>
<evidence type="ECO:0000259" key="1">
    <source>
        <dbReference type="Pfam" id="PF04230"/>
    </source>
</evidence>
<dbReference type="RefSeq" id="WP_093156469.1">
    <property type="nucleotide sequence ID" value="NZ_FNEK01000024.1"/>
</dbReference>
<proteinExistence type="predicted"/>
<evidence type="ECO:0000313" key="2">
    <source>
        <dbReference type="EMBL" id="SDJ79092.1"/>
    </source>
</evidence>
<dbReference type="Proteomes" id="UP000199382">
    <property type="component" value="Unassembled WGS sequence"/>
</dbReference>
<dbReference type="InterPro" id="IPR007345">
    <property type="entry name" value="Polysacch_pyruvyl_Trfase"/>
</dbReference>